<dbReference type="Proteomes" id="UP000605568">
    <property type="component" value="Unassembled WGS sequence"/>
</dbReference>
<keyword evidence="2" id="KW-1185">Reference proteome</keyword>
<dbReference type="EMBL" id="BNAR01000018">
    <property type="protein sequence ID" value="GHH57515.1"/>
    <property type="molecule type" value="Genomic_DNA"/>
</dbReference>
<evidence type="ECO:0000313" key="1">
    <source>
        <dbReference type="EMBL" id="GHH57515.1"/>
    </source>
</evidence>
<sequence length="126" mass="13667">MYVDLANKSCVITDGTTQHGAWAPGITRTNVEDHIANAGWMFADGSEWRMTIDGGVREVVQADELLLDDLFLDIVGSAAPEVRKDFANDDLCARLLAARNKSEVSLTREIGRTPCAMTVIAMARAA</sequence>
<gene>
    <name evidence="1" type="ORF">GCM10017774_77140</name>
</gene>
<accession>A0ABQ3MS75</accession>
<organism evidence="1 2">
    <name type="scientific">Lentzea cavernae</name>
    <dbReference type="NCBI Taxonomy" id="2020703"/>
    <lineage>
        <taxon>Bacteria</taxon>
        <taxon>Bacillati</taxon>
        <taxon>Actinomycetota</taxon>
        <taxon>Actinomycetes</taxon>
        <taxon>Pseudonocardiales</taxon>
        <taxon>Pseudonocardiaceae</taxon>
        <taxon>Lentzea</taxon>
    </lineage>
</organism>
<name>A0ABQ3MS75_9PSEU</name>
<comment type="caution">
    <text evidence="1">The sequence shown here is derived from an EMBL/GenBank/DDBJ whole genome shotgun (WGS) entry which is preliminary data.</text>
</comment>
<evidence type="ECO:0000313" key="2">
    <source>
        <dbReference type="Proteomes" id="UP000605568"/>
    </source>
</evidence>
<proteinExistence type="predicted"/>
<reference evidence="2" key="1">
    <citation type="journal article" date="2019" name="Int. J. Syst. Evol. Microbiol.">
        <title>The Global Catalogue of Microorganisms (GCM) 10K type strain sequencing project: providing services to taxonomists for standard genome sequencing and annotation.</title>
        <authorList>
            <consortium name="The Broad Institute Genomics Platform"/>
            <consortium name="The Broad Institute Genome Sequencing Center for Infectious Disease"/>
            <person name="Wu L."/>
            <person name="Ma J."/>
        </authorList>
    </citation>
    <scope>NUCLEOTIDE SEQUENCE [LARGE SCALE GENOMIC DNA]</scope>
    <source>
        <strain evidence="2">CGMCC 4.7367</strain>
    </source>
</reference>
<protein>
    <submittedName>
        <fullName evidence="1">Uncharacterized protein</fullName>
    </submittedName>
</protein>
<dbReference type="RefSeq" id="WP_191304354.1">
    <property type="nucleotide sequence ID" value="NZ_BNAR01000018.1"/>
</dbReference>